<comment type="caution">
    <text evidence="2">The sequence shown here is derived from an EMBL/GenBank/DDBJ whole genome shotgun (WGS) entry which is preliminary data.</text>
</comment>
<reference evidence="2 3" key="1">
    <citation type="submission" date="2024-08" db="EMBL/GenBank/DDBJ databases">
        <title>Two novel Cytobacillus novel species.</title>
        <authorList>
            <person name="Liu G."/>
        </authorList>
    </citation>
    <scope>NUCLEOTIDE SEQUENCE [LARGE SCALE GENOMIC DNA]</scope>
    <source>
        <strain evidence="2 3">FJAT-54145</strain>
    </source>
</reference>
<keyword evidence="3" id="KW-1185">Reference proteome</keyword>
<feature type="region of interest" description="Disordered" evidence="1">
    <location>
        <begin position="1"/>
        <end position="61"/>
    </location>
</feature>
<organism evidence="2 3">
    <name type="scientific">Cytobacillus spartinae</name>
    <dbReference type="NCBI Taxonomy" id="3299023"/>
    <lineage>
        <taxon>Bacteria</taxon>
        <taxon>Bacillati</taxon>
        <taxon>Bacillota</taxon>
        <taxon>Bacilli</taxon>
        <taxon>Bacillales</taxon>
        <taxon>Bacillaceae</taxon>
        <taxon>Cytobacillus</taxon>
    </lineage>
</organism>
<sequence>MSQVRTGAEAKSWQQFEVEPGSDRSRRQKSAAIRSRTRFEQDRKKKAAKSQKVNQVLTKAE</sequence>
<name>A0ABW6KK37_9BACI</name>
<feature type="compositionally biased region" description="Polar residues" evidence="1">
    <location>
        <begin position="51"/>
        <end position="61"/>
    </location>
</feature>
<accession>A0ABW6KK37</accession>
<evidence type="ECO:0000256" key="1">
    <source>
        <dbReference type="SAM" id="MobiDB-lite"/>
    </source>
</evidence>
<dbReference type="Proteomes" id="UP001601059">
    <property type="component" value="Unassembled WGS sequence"/>
</dbReference>
<gene>
    <name evidence="2" type="ORF">ACFYKX_21105</name>
</gene>
<evidence type="ECO:0000313" key="2">
    <source>
        <dbReference type="EMBL" id="MFE8703082.1"/>
    </source>
</evidence>
<proteinExistence type="predicted"/>
<dbReference type="RefSeq" id="WP_389363317.1">
    <property type="nucleotide sequence ID" value="NZ_JBIACK010000013.1"/>
</dbReference>
<dbReference type="EMBL" id="JBIACK010000013">
    <property type="protein sequence ID" value="MFE8703082.1"/>
    <property type="molecule type" value="Genomic_DNA"/>
</dbReference>
<protein>
    <submittedName>
        <fullName evidence="2">Uncharacterized protein</fullName>
    </submittedName>
</protein>
<evidence type="ECO:0000313" key="3">
    <source>
        <dbReference type="Proteomes" id="UP001601059"/>
    </source>
</evidence>